<comment type="caution">
    <text evidence="6">The sequence shown here is derived from an EMBL/GenBank/DDBJ whole genome shotgun (WGS) entry which is preliminary data.</text>
</comment>
<name>A0A839AM54_9HYPH</name>
<feature type="domain" description="DNA methylase N-4/N-6" evidence="5">
    <location>
        <begin position="79"/>
        <end position="228"/>
    </location>
</feature>
<dbReference type="GO" id="GO:0032259">
    <property type="term" value="P:methylation"/>
    <property type="evidence" value="ECO:0007669"/>
    <property type="project" value="UniProtKB-KW"/>
</dbReference>
<dbReference type="InterPro" id="IPR001091">
    <property type="entry name" value="RM_Methyltransferase"/>
</dbReference>
<evidence type="ECO:0000313" key="7">
    <source>
        <dbReference type="Proteomes" id="UP000541109"/>
    </source>
</evidence>
<comment type="similarity">
    <text evidence="4">Belongs to the N(4)/N(6)-methyltransferase family.</text>
</comment>
<comment type="catalytic activity">
    <reaction evidence="3">
        <text>a 2'-deoxyadenosine in DNA + S-adenosyl-L-methionine = an N(6)-methyl-2'-deoxyadenosine in DNA + S-adenosyl-L-homocysteine + H(+)</text>
        <dbReference type="Rhea" id="RHEA:15197"/>
        <dbReference type="Rhea" id="RHEA-COMP:12418"/>
        <dbReference type="Rhea" id="RHEA-COMP:12419"/>
        <dbReference type="ChEBI" id="CHEBI:15378"/>
        <dbReference type="ChEBI" id="CHEBI:57856"/>
        <dbReference type="ChEBI" id="CHEBI:59789"/>
        <dbReference type="ChEBI" id="CHEBI:90615"/>
        <dbReference type="ChEBI" id="CHEBI:90616"/>
        <dbReference type="EC" id="2.1.1.72"/>
    </reaction>
</comment>
<organism evidence="6 7">
    <name type="scientific">Stappia albiluteola</name>
    <dbReference type="NCBI Taxonomy" id="2758565"/>
    <lineage>
        <taxon>Bacteria</taxon>
        <taxon>Pseudomonadati</taxon>
        <taxon>Pseudomonadota</taxon>
        <taxon>Alphaproteobacteria</taxon>
        <taxon>Hyphomicrobiales</taxon>
        <taxon>Stappiaceae</taxon>
        <taxon>Stappia</taxon>
    </lineage>
</organism>
<dbReference type="Pfam" id="PF01555">
    <property type="entry name" value="N6_N4_Mtase"/>
    <property type="match status" value="1"/>
</dbReference>
<reference evidence="6 7" key="1">
    <citation type="submission" date="2020-07" db="EMBL/GenBank/DDBJ databases">
        <title>Stappia sp., F7233, whole genome shotgun sequencing project.</title>
        <authorList>
            <person name="Jiang S."/>
            <person name="Liu Z.W."/>
            <person name="Du Z.J."/>
        </authorList>
    </citation>
    <scope>NUCLEOTIDE SEQUENCE [LARGE SCALE GENOMIC DNA]</scope>
    <source>
        <strain evidence="6 7">F7233</strain>
    </source>
</reference>
<dbReference type="AlphaFoldDB" id="A0A839AM54"/>
<dbReference type="InterPro" id="IPR002941">
    <property type="entry name" value="DNA_methylase_N4/N6"/>
</dbReference>
<evidence type="ECO:0000256" key="1">
    <source>
        <dbReference type="ARBA" id="ARBA00022603"/>
    </source>
</evidence>
<dbReference type="SUPFAM" id="SSF53335">
    <property type="entry name" value="S-adenosyl-L-methionine-dependent methyltransferases"/>
    <property type="match status" value="1"/>
</dbReference>
<keyword evidence="2 6" id="KW-0808">Transferase</keyword>
<keyword evidence="1 6" id="KW-0489">Methyltransferase</keyword>
<proteinExistence type="inferred from homology"/>
<accession>A0A839AM54</accession>
<dbReference type="EMBL" id="JACFXV010000069">
    <property type="protein sequence ID" value="MBA5779509.1"/>
    <property type="molecule type" value="Genomic_DNA"/>
</dbReference>
<sequence>MAGYLEKREIGPATLYLGDAREIVPALPKAHLFVSDAPYRLTSGGAAKTSSRHKPMTVGWMADYSNNGAIVHCDIDWDEVAALAFEALVDDADCYLMANDKNVFPAHAAGVRAGFRLHNLLVWGKGTATANRWFMKDCEFTLYLFKGRAKTILTPGAKQLSQIPQRDETGHPTEKPVLEMERYIRASAKPGETVLDPFMGSGSTGVAAVRAGRRFVGVEIERRWFDAACRRIEAAAATPRPRGMFDAFEGEQVEMATGGVG</sequence>
<dbReference type="GO" id="GO:0003677">
    <property type="term" value="F:DNA binding"/>
    <property type="evidence" value="ECO:0007669"/>
    <property type="project" value="InterPro"/>
</dbReference>
<dbReference type="GO" id="GO:0009007">
    <property type="term" value="F:site-specific DNA-methyltransferase (adenine-specific) activity"/>
    <property type="evidence" value="ECO:0007669"/>
    <property type="project" value="UniProtKB-EC"/>
</dbReference>
<evidence type="ECO:0000259" key="5">
    <source>
        <dbReference type="Pfam" id="PF01555"/>
    </source>
</evidence>
<dbReference type="PRINTS" id="PR00508">
    <property type="entry name" value="S21N4MTFRASE"/>
</dbReference>
<dbReference type="Proteomes" id="UP000541109">
    <property type="component" value="Unassembled WGS sequence"/>
</dbReference>
<gene>
    <name evidence="6" type="ORF">H2509_20455</name>
</gene>
<evidence type="ECO:0000256" key="2">
    <source>
        <dbReference type="ARBA" id="ARBA00022679"/>
    </source>
</evidence>
<evidence type="ECO:0000313" key="6">
    <source>
        <dbReference type="EMBL" id="MBA5779509.1"/>
    </source>
</evidence>
<evidence type="ECO:0000256" key="3">
    <source>
        <dbReference type="ARBA" id="ARBA00047942"/>
    </source>
</evidence>
<evidence type="ECO:0000256" key="4">
    <source>
        <dbReference type="RuleBase" id="RU362026"/>
    </source>
</evidence>
<dbReference type="InterPro" id="IPR029063">
    <property type="entry name" value="SAM-dependent_MTases_sf"/>
</dbReference>
<dbReference type="EC" id="2.1.1.-" evidence="4"/>
<dbReference type="RefSeq" id="WP_182168334.1">
    <property type="nucleotide sequence ID" value="NZ_JACFXV010000069.1"/>
</dbReference>
<dbReference type="GO" id="GO:0008170">
    <property type="term" value="F:N-methyltransferase activity"/>
    <property type="evidence" value="ECO:0007669"/>
    <property type="project" value="InterPro"/>
</dbReference>
<dbReference type="Gene3D" id="3.40.50.150">
    <property type="entry name" value="Vaccinia Virus protein VP39"/>
    <property type="match status" value="1"/>
</dbReference>
<keyword evidence="7" id="KW-1185">Reference proteome</keyword>
<protein>
    <recommendedName>
        <fullName evidence="4">Methyltransferase</fullName>
        <ecNumber evidence="4">2.1.1.-</ecNumber>
    </recommendedName>
</protein>